<keyword evidence="4" id="KW-0488">Methylation</keyword>
<keyword evidence="14" id="KW-1185">Reference proteome</keyword>
<keyword evidence="6 11" id="KW-0812">Transmembrane</keyword>
<dbReference type="PROSITE" id="PS00018">
    <property type="entry name" value="EF_HAND_1"/>
    <property type="match status" value="1"/>
</dbReference>
<evidence type="ECO:0000256" key="2">
    <source>
        <dbReference type="ARBA" id="ARBA00021549"/>
    </source>
</evidence>
<dbReference type="SUPFAM" id="SSF54523">
    <property type="entry name" value="Pili subunits"/>
    <property type="match status" value="1"/>
</dbReference>
<evidence type="ECO:0000256" key="6">
    <source>
        <dbReference type="ARBA" id="ARBA00022692"/>
    </source>
</evidence>
<dbReference type="AlphaFoldDB" id="A0A4P9VTE0"/>
<evidence type="ECO:0000256" key="7">
    <source>
        <dbReference type="ARBA" id="ARBA00022989"/>
    </source>
</evidence>
<dbReference type="GO" id="GO:0015628">
    <property type="term" value="P:protein secretion by the type II secretion system"/>
    <property type="evidence" value="ECO:0007669"/>
    <property type="project" value="InterPro"/>
</dbReference>
<evidence type="ECO:0000256" key="1">
    <source>
        <dbReference type="ARBA" id="ARBA00004377"/>
    </source>
</evidence>
<dbReference type="Pfam" id="PF07963">
    <property type="entry name" value="N_methyl"/>
    <property type="match status" value="1"/>
</dbReference>
<comment type="caution">
    <text evidence="13">The sequence shown here is derived from an EMBL/GenBank/DDBJ whole genome shotgun (WGS) entry which is preliminary data.</text>
</comment>
<organism evidence="13 14">
    <name type="scientific">Zooshikella ganghwensis</name>
    <dbReference type="NCBI Taxonomy" id="202772"/>
    <lineage>
        <taxon>Bacteria</taxon>
        <taxon>Pseudomonadati</taxon>
        <taxon>Pseudomonadota</taxon>
        <taxon>Gammaproteobacteria</taxon>
        <taxon>Oceanospirillales</taxon>
        <taxon>Zooshikellaceae</taxon>
        <taxon>Zooshikella</taxon>
    </lineage>
</organism>
<dbReference type="Proteomes" id="UP000257039">
    <property type="component" value="Unassembled WGS sequence"/>
</dbReference>
<comment type="similarity">
    <text evidence="9">Belongs to the GSP H family.</text>
</comment>
<name>A0A4P9VTE0_9GAMM</name>
<keyword evidence="5" id="KW-0997">Cell inner membrane</keyword>
<gene>
    <name evidence="13" type="ORF">B9G39_19810</name>
</gene>
<keyword evidence="8 11" id="KW-0472">Membrane</keyword>
<dbReference type="InterPro" id="IPR022346">
    <property type="entry name" value="T2SS_GspH"/>
</dbReference>
<dbReference type="PROSITE" id="PS00409">
    <property type="entry name" value="PROKAR_NTER_METHYL"/>
    <property type="match status" value="1"/>
</dbReference>
<accession>A0A4P9VTE0</accession>
<evidence type="ECO:0000256" key="3">
    <source>
        <dbReference type="ARBA" id="ARBA00022475"/>
    </source>
</evidence>
<dbReference type="InterPro" id="IPR045584">
    <property type="entry name" value="Pilin-like"/>
</dbReference>
<dbReference type="Pfam" id="PF12019">
    <property type="entry name" value="GspH"/>
    <property type="match status" value="1"/>
</dbReference>
<evidence type="ECO:0000256" key="8">
    <source>
        <dbReference type="ARBA" id="ARBA00023136"/>
    </source>
</evidence>
<evidence type="ECO:0000256" key="4">
    <source>
        <dbReference type="ARBA" id="ARBA00022481"/>
    </source>
</evidence>
<dbReference type="GO" id="GO:0005886">
    <property type="term" value="C:plasma membrane"/>
    <property type="evidence" value="ECO:0007669"/>
    <property type="project" value="UniProtKB-SubCell"/>
</dbReference>
<evidence type="ECO:0000256" key="9">
    <source>
        <dbReference type="ARBA" id="ARBA00025772"/>
    </source>
</evidence>
<evidence type="ECO:0000259" key="12">
    <source>
        <dbReference type="Pfam" id="PF12019"/>
    </source>
</evidence>
<reference evidence="13 14" key="1">
    <citation type="submission" date="2017-04" db="EMBL/GenBank/DDBJ databases">
        <title>Draft genome sequence of Zooshikella ganghwensis VG4 isolated from Red Sea sediments.</title>
        <authorList>
            <person name="Rehman Z."/>
            <person name="Alam I."/>
            <person name="Kamau A."/>
            <person name="Bajic V."/>
            <person name="Leiknes T."/>
        </authorList>
    </citation>
    <scope>NUCLEOTIDE SEQUENCE [LARGE SCALE GENOMIC DNA]</scope>
    <source>
        <strain evidence="13 14">VG4</strain>
    </source>
</reference>
<evidence type="ECO:0000313" key="13">
    <source>
        <dbReference type="EMBL" id="RDH45512.1"/>
    </source>
</evidence>
<dbReference type="InterPro" id="IPR012902">
    <property type="entry name" value="N_methyl_site"/>
</dbReference>
<feature type="transmembrane region" description="Helical" evidence="11">
    <location>
        <begin position="12"/>
        <end position="30"/>
    </location>
</feature>
<sequence>MSKIKGFTLIELMVTVSIMIIVLSIAVPSFRDTILNNKVSGVRDTLARQLSSLRGDSINNKKNKVLCLLNNNKNNCANESISNTGWLIFEDENNDGLLNNGEIREKIFDFTEENLKISITNNKTKIRYNKMGIIDRSDGVNNFSIVICSNVNNTKKYALTVGATGSIQLENGGVLSCD</sequence>
<comment type="subcellular location">
    <subcellularLocation>
        <location evidence="1">Cell inner membrane</location>
        <topology evidence="1">Single-pass membrane protein</topology>
    </subcellularLocation>
</comment>
<protein>
    <recommendedName>
        <fullName evidence="2">Type II secretion system protein H</fullName>
    </recommendedName>
    <alternativeName>
        <fullName evidence="10">General secretion pathway protein H</fullName>
    </alternativeName>
</protein>
<dbReference type="InterPro" id="IPR018247">
    <property type="entry name" value="EF_Hand_1_Ca_BS"/>
</dbReference>
<dbReference type="GO" id="GO:0015627">
    <property type="term" value="C:type II protein secretion system complex"/>
    <property type="evidence" value="ECO:0007669"/>
    <property type="project" value="InterPro"/>
</dbReference>
<evidence type="ECO:0000256" key="11">
    <source>
        <dbReference type="SAM" id="Phobius"/>
    </source>
</evidence>
<keyword evidence="3" id="KW-1003">Cell membrane</keyword>
<evidence type="ECO:0000256" key="5">
    <source>
        <dbReference type="ARBA" id="ARBA00022519"/>
    </source>
</evidence>
<dbReference type="Gene3D" id="3.30.700.10">
    <property type="entry name" value="Glycoprotein, Type 4 Pilin"/>
    <property type="match status" value="1"/>
</dbReference>
<feature type="domain" description="General secretion pathway GspH" evidence="12">
    <location>
        <begin position="45"/>
        <end position="165"/>
    </location>
</feature>
<keyword evidence="7 11" id="KW-1133">Transmembrane helix</keyword>
<dbReference type="NCBIfam" id="TIGR02532">
    <property type="entry name" value="IV_pilin_GFxxxE"/>
    <property type="match status" value="1"/>
</dbReference>
<evidence type="ECO:0000313" key="14">
    <source>
        <dbReference type="Proteomes" id="UP000257039"/>
    </source>
</evidence>
<proteinExistence type="inferred from homology"/>
<evidence type="ECO:0000256" key="10">
    <source>
        <dbReference type="ARBA" id="ARBA00030775"/>
    </source>
</evidence>
<dbReference type="EMBL" id="NDXW01000001">
    <property type="protein sequence ID" value="RDH45512.1"/>
    <property type="molecule type" value="Genomic_DNA"/>
</dbReference>